<evidence type="ECO:0000256" key="1">
    <source>
        <dbReference type="ARBA" id="ARBA00006484"/>
    </source>
</evidence>
<gene>
    <name evidence="3" type="ORF">QQZ08_000246</name>
</gene>
<evidence type="ECO:0000313" key="4">
    <source>
        <dbReference type="Proteomes" id="UP001498421"/>
    </source>
</evidence>
<comment type="caution">
    <text evidence="3">The sequence shown here is derived from an EMBL/GenBank/DDBJ whole genome shotgun (WGS) entry which is preliminary data.</text>
</comment>
<evidence type="ECO:0000256" key="2">
    <source>
        <dbReference type="ARBA" id="ARBA00023002"/>
    </source>
</evidence>
<evidence type="ECO:0000313" key="3">
    <source>
        <dbReference type="EMBL" id="KAK7433307.1"/>
    </source>
</evidence>
<dbReference type="PANTHER" id="PTHR44229">
    <property type="entry name" value="15-HYDROXYPROSTAGLANDIN DEHYDROGENASE [NAD(+)]"/>
    <property type="match status" value="1"/>
</dbReference>
<comment type="similarity">
    <text evidence="1">Belongs to the short-chain dehydrogenases/reductases (SDR) family.</text>
</comment>
<dbReference type="PANTHER" id="PTHR44229:SF4">
    <property type="entry name" value="15-HYDROXYPROSTAGLANDIN DEHYDROGENASE [NAD(+)]"/>
    <property type="match status" value="1"/>
</dbReference>
<reference evidence="3 4" key="1">
    <citation type="journal article" date="2025" name="Microbiol. Resour. Announc.">
        <title>Draft genome sequences for Neonectria magnoliae and Neonectria punicea, canker pathogens of Liriodendron tulipifera and Acer saccharum in West Virginia.</title>
        <authorList>
            <person name="Petronek H.M."/>
            <person name="Kasson M.T."/>
            <person name="Metheny A.M."/>
            <person name="Stauder C.M."/>
            <person name="Lovett B."/>
            <person name="Lynch S.C."/>
            <person name="Garnas J.R."/>
            <person name="Kasson L.R."/>
            <person name="Stajich J.E."/>
        </authorList>
    </citation>
    <scope>NUCLEOTIDE SEQUENCE [LARGE SCALE GENOMIC DNA]</scope>
    <source>
        <strain evidence="3 4">NRRL 64651</strain>
    </source>
</reference>
<dbReference type="InterPro" id="IPR002347">
    <property type="entry name" value="SDR_fam"/>
</dbReference>
<dbReference type="SUPFAM" id="SSF51735">
    <property type="entry name" value="NAD(P)-binding Rossmann-fold domains"/>
    <property type="match status" value="1"/>
</dbReference>
<protein>
    <submittedName>
        <fullName evidence="3">Uncharacterized protein</fullName>
    </submittedName>
</protein>
<dbReference type="InterPro" id="IPR036291">
    <property type="entry name" value="NAD(P)-bd_dom_sf"/>
</dbReference>
<keyword evidence="4" id="KW-1185">Reference proteome</keyword>
<organism evidence="3 4">
    <name type="scientific">Neonectria magnoliae</name>
    <dbReference type="NCBI Taxonomy" id="2732573"/>
    <lineage>
        <taxon>Eukaryota</taxon>
        <taxon>Fungi</taxon>
        <taxon>Dikarya</taxon>
        <taxon>Ascomycota</taxon>
        <taxon>Pezizomycotina</taxon>
        <taxon>Sordariomycetes</taxon>
        <taxon>Hypocreomycetidae</taxon>
        <taxon>Hypocreales</taxon>
        <taxon>Nectriaceae</taxon>
        <taxon>Neonectria</taxon>
    </lineage>
</organism>
<sequence>MPDEVPSGQWFKEAVSQFNRIDYVYPIAGIGENSRIPPLSLDQPPDDFAKSNLSIIKINVTGWLYSITLALQQFRRQDLGKHGYRVKILYPRPIMGIYPSAGNPIHNTLKHAITGLVRSYGSQLPGEKITMNTFCLSFIRTGFSSDAYYKRLEEEDPATPMDGVLEVVEKAFGASNVSGECFEIGPNYHKDQGLVKAKFPDYIN</sequence>
<name>A0ABR1ILJ1_9HYPO</name>
<dbReference type="Pfam" id="PF13561">
    <property type="entry name" value="adh_short_C2"/>
    <property type="match status" value="1"/>
</dbReference>
<proteinExistence type="inferred from homology"/>
<keyword evidence="2" id="KW-0560">Oxidoreductase</keyword>
<accession>A0ABR1ILJ1</accession>
<dbReference type="Gene3D" id="3.40.50.720">
    <property type="entry name" value="NAD(P)-binding Rossmann-like Domain"/>
    <property type="match status" value="1"/>
</dbReference>
<dbReference type="EMBL" id="JAZAVK010000001">
    <property type="protein sequence ID" value="KAK7433307.1"/>
    <property type="molecule type" value="Genomic_DNA"/>
</dbReference>
<dbReference type="Proteomes" id="UP001498421">
    <property type="component" value="Unassembled WGS sequence"/>
</dbReference>